<accession>A0A0F9P317</accession>
<organism evidence="1">
    <name type="scientific">marine sediment metagenome</name>
    <dbReference type="NCBI Taxonomy" id="412755"/>
    <lineage>
        <taxon>unclassified sequences</taxon>
        <taxon>metagenomes</taxon>
        <taxon>ecological metagenomes</taxon>
    </lineage>
</organism>
<reference evidence="1" key="1">
    <citation type="journal article" date="2015" name="Nature">
        <title>Complex archaea that bridge the gap between prokaryotes and eukaryotes.</title>
        <authorList>
            <person name="Spang A."/>
            <person name="Saw J.H."/>
            <person name="Jorgensen S.L."/>
            <person name="Zaremba-Niedzwiedzka K."/>
            <person name="Martijn J."/>
            <person name="Lind A.E."/>
            <person name="van Eijk R."/>
            <person name="Schleper C."/>
            <person name="Guy L."/>
            <person name="Ettema T.J."/>
        </authorList>
    </citation>
    <scope>NUCLEOTIDE SEQUENCE</scope>
</reference>
<dbReference type="EMBL" id="LAZR01006003">
    <property type="protein sequence ID" value="KKM95480.1"/>
    <property type="molecule type" value="Genomic_DNA"/>
</dbReference>
<protein>
    <submittedName>
        <fullName evidence="1">Uncharacterized protein</fullName>
    </submittedName>
</protein>
<proteinExistence type="predicted"/>
<name>A0A0F9P317_9ZZZZ</name>
<sequence>MAEMERCCPYCGEEVEGLEVIAKELVTDGESWRFAETTSNIILCQECRCEMDTGDLAGLGVPNEVVASLGRTATI</sequence>
<gene>
    <name evidence="1" type="ORF">LCGC14_1187780</name>
</gene>
<evidence type="ECO:0000313" key="1">
    <source>
        <dbReference type="EMBL" id="KKM95480.1"/>
    </source>
</evidence>
<dbReference type="AlphaFoldDB" id="A0A0F9P317"/>
<comment type="caution">
    <text evidence="1">The sequence shown here is derived from an EMBL/GenBank/DDBJ whole genome shotgun (WGS) entry which is preliminary data.</text>
</comment>